<accession>A0A252F4T6</accession>
<comment type="caution">
    <text evidence="2">The sequence shown here is derived from an EMBL/GenBank/DDBJ whole genome shotgun (WGS) entry which is preliminary data.</text>
</comment>
<evidence type="ECO:0000313" key="3">
    <source>
        <dbReference type="Proteomes" id="UP000194903"/>
    </source>
</evidence>
<reference evidence="2 3" key="1">
    <citation type="submission" date="2017-05" db="EMBL/GenBank/DDBJ databases">
        <title>Butyricicoccus porcorum sp. nov. a butyrate-producing bacterium from the swine intestinal tract.</title>
        <authorList>
            <person name="Trachsel J."/>
            <person name="Humphrey S."/>
            <person name="Allen H.K."/>
        </authorList>
    </citation>
    <scope>NUCLEOTIDE SEQUENCE [LARGE SCALE GENOMIC DNA]</scope>
    <source>
        <strain evidence="2">BB10</strain>
    </source>
</reference>
<dbReference type="EMBL" id="NHOC01000005">
    <property type="protein sequence ID" value="OUM20804.1"/>
    <property type="molecule type" value="Genomic_DNA"/>
</dbReference>
<dbReference type="PANTHER" id="PTHR43741:SF4">
    <property type="entry name" value="FMN-DEPENDENT NADH:QUINONE OXIDOREDUCTASE"/>
    <property type="match status" value="1"/>
</dbReference>
<dbReference type="InterPro" id="IPR029039">
    <property type="entry name" value="Flavoprotein-like_sf"/>
</dbReference>
<gene>
    <name evidence="2" type="ORF">CBW42_06545</name>
</gene>
<dbReference type="OrthoDB" id="9805013at2"/>
<proteinExistence type="predicted"/>
<organism evidence="2 3">
    <name type="scientific">Butyricicoccus porcorum</name>
    <dbReference type="NCBI Taxonomy" id="1945634"/>
    <lineage>
        <taxon>Bacteria</taxon>
        <taxon>Bacillati</taxon>
        <taxon>Bacillota</taxon>
        <taxon>Clostridia</taxon>
        <taxon>Eubacteriales</taxon>
        <taxon>Butyricicoccaceae</taxon>
        <taxon>Butyricicoccus</taxon>
    </lineage>
</organism>
<sequence>MLKKLLFVNACVRRETSRTNRLGRAFVVRLCREEPYEVKEVILEEEGLRGLDTGSLARRDRLISEGHLEHDMFRYARDFRKADEIVIAAPYWDMSFPAALKCYLEAVSIVDLTFRYQVDGTPEGLCRAKRLTYITTAGGFIGENNFGYDYVRALAGLFGIAQTQEFRAEGLDIVGADAEAILKQAEAELLA</sequence>
<evidence type="ECO:0000259" key="1">
    <source>
        <dbReference type="Pfam" id="PF02525"/>
    </source>
</evidence>
<dbReference type="InterPro" id="IPR050104">
    <property type="entry name" value="FMN-dep_NADH:Q_OxRdtase_AzoR1"/>
</dbReference>
<dbReference type="Pfam" id="PF02525">
    <property type="entry name" value="Flavodoxin_2"/>
    <property type="match status" value="1"/>
</dbReference>
<dbReference type="SUPFAM" id="SSF52218">
    <property type="entry name" value="Flavoproteins"/>
    <property type="match status" value="1"/>
</dbReference>
<dbReference type="Gene3D" id="3.40.50.360">
    <property type="match status" value="1"/>
</dbReference>
<keyword evidence="3" id="KW-1185">Reference proteome</keyword>
<dbReference type="Proteomes" id="UP000194903">
    <property type="component" value="Unassembled WGS sequence"/>
</dbReference>
<protein>
    <recommendedName>
        <fullName evidence="1">Flavodoxin-like fold domain-containing protein</fullName>
    </recommendedName>
</protein>
<dbReference type="InterPro" id="IPR003680">
    <property type="entry name" value="Flavodoxin_fold"/>
</dbReference>
<name>A0A252F4T6_9FIRM</name>
<dbReference type="AlphaFoldDB" id="A0A252F4T6"/>
<dbReference type="PANTHER" id="PTHR43741">
    <property type="entry name" value="FMN-DEPENDENT NADH-AZOREDUCTASE 1"/>
    <property type="match status" value="1"/>
</dbReference>
<feature type="domain" description="Flavodoxin-like fold" evidence="1">
    <location>
        <begin position="3"/>
        <end position="190"/>
    </location>
</feature>
<evidence type="ECO:0000313" key="2">
    <source>
        <dbReference type="EMBL" id="OUM20804.1"/>
    </source>
</evidence>